<comment type="subcellular location">
    <subcellularLocation>
        <location evidence="1">Cell membrane</location>
        <topology evidence="1">Multi-pass membrane protein</topology>
    </subcellularLocation>
</comment>
<feature type="domain" description="ABC transmembrane type-1" evidence="8">
    <location>
        <begin position="76"/>
        <end position="247"/>
    </location>
</feature>
<dbReference type="Gene3D" id="1.10.3720.10">
    <property type="entry name" value="MetI-like"/>
    <property type="match status" value="2"/>
</dbReference>
<dbReference type="STRING" id="402385.SAMN05421848_0989"/>
<keyword evidence="4 7" id="KW-0812">Transmembrane</keyword>
<feature type="transmembrane region" description="Helical" evidence="7">
    <location>
        <begin position="23"/>
        <end position="41"/>
    </location>
</feature>
<keyword evidence="3" id="KW-1003">Cell membrane</keyword>
<organism evidence="9 10">
    <name type="scientific">Kushneria avicenniae</name>
    <dbReference type="NCBI Taxonomy" id="402385"/>
    <lineage>
        <taxon>Bacteria</taxon>
        <taxon>Pseudomonadati</taxon>
        <taxon>Pseudomonadota</taxon>
        <taxon>Gammaproteobacteria</taxon>
        <taxon>Oceanospirillales</taxon>
        <taxon>Halomonadaceae</taxon>
        <taxon>Kushneria</taxon>
    </lineage>
</organism>
<dbReference type="AlphaFoldDB" id="A0A1I1I402"/>
<evidence type="ECO:0000313" key="10">
    <source>
        <dbReference type="Proteomes" id="UP000199046"/>
    </source>
</evidence>
<dbReference type="PROSITE" id="PS50928">
    <property type="entry name" value="ABC_TM1"/>
    <property type="match status" value="1"/>
</dbReference>
<evidence type="ECO:0000256" key="7">
    <source>
        <dbReference type="SAM" id="Phobius"/>
    </source>
</evidence>
<feature type="transmembrane region" description="Helical" evidence="7">
    <location>
        <begin position="201"/>
        <end position="220"/>
    </location>
</feature>
<protein>
    <submittedName>
        <fullName evidence="9">Phosphonate transport system permease protein</fullName>
    </submittedName>
</protein>
<dbReference type="RefSeq" id="WP_090131350.1">
    <property type="nucleotide sequence ID" value="NZ_FOLY01000002.1"/>
</dbReference>
<dbReference type="PANTHER" id="PTHR30043">
    <property type="entry name" value="PHOSPHONATES TRANSPORT SYSTEM PERMEASE PROTEIN"/>
    <property type="match status" value="1"/>
</dbReference>
<dbReference type="InterPro" id="IPR000515">
    <property type="entry name" value="MetI-like"/>
</dbReference>
<dbReference type="SUPFAM" id="SSF161098">
    <property type="entry name" value="MetI-like"/>
    <property type="match status" value="2"/>
</dbReference>
<dbReference type="GO" id="GO:0055085">
    <property type="term" value="P:transmembrane transport"/>
    <property type="evidence" value="ECO:0007669"/>
    <property type="project" value="InterPro"/>
</dbReference>
<feature type="transmembrane region" description="Helical" evidence="7">
    <location>
        <begin position="311"/>
        <end position="334"/>
    </location>
</feature>
<feature type="transmembrane region" description="Helical" evidence="7">
    <location>
        <begin position="73"/>
        <end position="99"/>
    </location>
</feature>
<keyword evidence="2" id="KW-0813">Transport</keyword>
<evidence type="ECO:0000256" key="4">
    <source>
        <dbReference type="ARBA" id="ARBA00022692"/>
    </source>
</evidence>
<feature type="transmembrane region" description="Helical" evidence="7">
    <location>
        <begin position="120"/>
        <end position="143"/>
    </location>
</feature>
<dbReference type="PANTHER" id="PTHR30043:SF1">
    <property type="entry name" value="ABC TRANSPORT SYSTEM PERMEASE PROTEIN P69"/>
    <property type="match status" value="1"/>
</dbReference>
<evidence type="ECO:0000256" key="1">
    <source>
        <dbReference type="ARBA" id="ARBA00004651"/>
    </source>
</evidence>
<dbReference type="Proteomes" id="UP000199046">
    <property type="component" value="Unassembled WGS sequence"/>
</dbReference>
<keyword evidence="5 7" id="KW-1133">Transmembrane helix</keyword>
<evidence type="ECO:0000313" key="9">
    <source>
        <dbReference type="EMBL" id="SFC31037.1"/>
    </source>
</evidence>
<gene>
    <name evidence="9" type="ORF">SAMN05421848_0989</name>
</gene>
<evidence type="ECO:0000256" key="3">
    <source>
        <dbReference type="ARBA" id="ARBA00022475"/>
    </source>
</evidence>
<feature type="transmembrane region" description="Helical" evidence="7">
    <location>
        <begin position="232"/>
        <end position="250"/>
    </location>
</feature>
<dbReference type="GO" id="GO:0005886">
    <property type="term" value="C:plasma membrane"/>
    <property type="evidence" value="ECO:0007669"/>
    <property type="project" value="UniProtKB-SubCell"/>
</dbReference>
<name>A0A1I1I402_9GAMM</name>
<sequence length="512" mass="56845">MSRNEAPASGFNWLRSDNIGARLLRLTLAMVAIMVVLLPLADLSITTRDPWTELWRMLKGMMLPDVTATESPLHALLLTITFALWGVALGMVLGFPLALIFMRSRLVRSLCAFVRAIHELFWALLFLQVFGLSAITALAAIALPYAATFAKVYAEILAQIDRSPARMLSPDTDRLSRFVYTELPLAWQRLSGYTRYRFECALRASVLLGFVGLPTLGYYLESAFRQGRYHEGGALLWAFYLLIALLHWWAHRRLLLPWLVGTAFLLGPWPSVNPTLLWQFISHDIWPQPLLDGDFGALPAWFTGLPNLLPAIGNTLLLGLMSTVGSLLVCLLAWPLVSRHFGNRATRTMGRGTLIVMRSTPELLLAFILLLLTGPSLLPAWIALSLHNGALIAFLAARHADGITPGLPGIKGVDLYSHELMPRIYPGILALLFYRAEVIMRETALLGMLGVVTLGFHIDSSFEYLMFDQAVALLMVTAVINMTVDVLSRRLRPGALPERCDQPRPAPVNESV</sequence>
<reference evidence="10" key="1">
    <citation type="submission" date="2016-10" db="EMBL/GenBank/DDBJ databases">
        <authorList>
            <person name="Varghese N."/>
            <person name="Submissions S."/>
        </authorList>
    </citation>
    <scope>NUCLEOTIDE SEQUENCE [LARGE SCALE GENOMIC DNA]</scope>
    <source>
        <strain evidence="10">DSM 23439</strain>
    </source>
</reference>
<dbReference type="EMBL" id="FOLY01000002">
    <property type="protein sequence ID" value="SFC31037.1"/>
    <property type="molecule type" value="Genomic_DNA"/>
</dbReference>
<keyword evidence="6 7" id="KW-0472">Membrane</keyword>
<accession>A0A1I1I402</accession>
<evidence type="ECO:0000256" key="2">
    <source>
        <dbReference type="ARBA" id="ARBA00022448"/>
    </source>
</evidence>
<keyword evidence="10" id="KW-1185">Reference proteome</keyword>
<evidence type="ECO:0000259" key="8">
    <source>
        <dbReference type="PROSITE" id="PS50928"/>
    </source>
</evidence>
<dbReference type="InterPro" id="IPR035906">
    <property type="entry name" value="MetI-like_sf"/>
</dbReference>
<dbReference type="OrthoDB" id="7808588at2"/>
<evidence type="ECO:0000256" key="5">
    <source>
        <dbReference type="ARBA" id="ARBA00022989"/>
    </source>
</evidence>
<evidence type="ECO:0000256" key="6">
    <source>
        <dbReference type="ARBA" id="ARBA00023136"/>
    </source>
</evidence>
<proteinExistence type="predicted"/>